<dbReference type="GO" id="GO:0016787">
    <property type="term" value="F:hydrolase activity"/>
    <property type="evidence" value="ECO:0007669"/>
    <property type="project" value="UniProtKB-KW"/>
</dbReference>
<dbReference type="GO" id="GO:0046872">
    <property type="term" value="F:metal ion binding"/>
    <property type="evidence" value="ECO:0007669"/>
    <property type="project" value="UniProtKB-KW"/>
</dbReference>
<protein>
    <recommendedName>
        <fullName evidence="9">DDE Tnp4 domain-containing protein</fullName>
    </recommendedName>
</protein>
<keyword evidence="4" id="KW-0540">Nuclease</keyword>
<keyword evidence="11" id="KW-1185">Reference proteome</keyword>
<sequence length="531" mass="60544">MLRGLPHHWLEMPSEGVRNSPHQLLERRTVALEKITIENIGEIGLLRSHGYCRFVFSAPHVMERLGCGGPFHIISPQRGRSRGLDCTFASVHVKRNHDFFRTTAKLVGFSQIRELVGRSTPYGMAVTNNRPKLGMVRMPYDLFLRLVDLIEPFMPPLSDWHLARKRIELEKCVAVVIYRLAHNVSLQELSDKFHVGQAGVVKYTRIITEILADRRKLFCKFVGLPKGSRLSSIIEDFASLSGIPQIAGSIDGCQIKLRNKPPERYFPAEYWNRHHTFSVLLKGVCDANRNFLDVTCVLPGSQHDAAHLRVSSLWYKLTNNLIFQQPEIRLPLSGESRTEGGRSSRAARNNPEEQQEAGQQHQPSQGRRRRGRPSLAAQQQRTENVSVQPFLVGDAAYPLTQYIQKAFDTRRTGSHSQNEYDRHLRRARVRIEHTFGLLKGRWQILDTGNPLHIQEVAQSVLACCCLHNFVNYGGVQILETEREPDVNSFRNFVDGEPFLDIAESVHAQRTRIGKAVQQALYQYWCAHNANE</sequence>
<comment type="subcellular location">
    <subcellularLocation>
        <location evidence="2">Nucleus</location>
    </subcellularLocation>
</comment>
<dbReference type="GO" id="GO:0005634">
    <property type="term" value="C:nucleus"/>
    <property type="evidence" value="ECO:0007669"/>
    <property type="project" value="UniProtKB-SubCell"/>
</dbReference>
<evidence type="ECO:0000313" key="11">
    <source>
        <dbReference type="Proteomes" id="UP001633002"/>
    </source>
</evidence>
<gene>
    <name evidence="10" type="ORF">R1sor_025396</name>
</gene>
<name>A0ABD3G8H9_9MARC</name>
<evidence type="ECO:0000256" key="5">
    <source>
        <dbReference type="ARBA" id="ARBA00022723"/>
    </source>
</evidence>
<evidence type="ECO:0000256" key="8">
    <source>
        <dbReference type="SAM" id="MobiDB-lite"/>
    </source>
</evidence>
<dbReference type="PANTHER" id="PTHR22930">
    <property type="match status" value="1"/>
</dbReference>
<comment type="similarity">
    <text evidence="3">Belongs to the HARBI1 family.</text>
</comment>
<dbReference type="PANTHER" id="PTHR22930:SF287">
    <property type="entry name" value="NUCLEASE HARBI1 ISOFORM X1"/>
    <property type="match status" value="1"/>
</dbReference>
<feature type="region of interest" description="Disordered" evidence="8">
    <location>
        <begin position="332"/>
        <end position="382"/>
    </location>
</feature>
<keyword evidence="6" id="KW-0378">Hydrolase</keyword>
<dbReference type="Pfam" id="PF13359">
    <property type="entry name" value="DDE_Tnp_4"/>
    <property type="match status" value="1"/>
</dbReference>
<evidence type="ECO:0000259" key="9">
    <source>
        <dbReference type="Pfam" id="PF13359"/>
    </source>
</evidence>
<comment type="caution">
    <text evidence="10">The sequence shown here is derived from an EMBL/GenBank/DDBJ whole genome shotgun (WGS) entry which is preliminary data.</text>
</comment>
<evidence type="ECO:0000256" key="4">
    <source>
        <dbReference type="ARBA" id="ARBA00022722"/>
    </source>
</evidence>
<proteinExistence type="inferred from homology"/>
<evidence type="ECO:0000256" key="6">
    <source>
        <dbReference type="ARBA" id="ARBA00022801"/>
    </source>
</evidence>
<dbReference type="InterPro" id="IPR027806">
    <property type="entry name" value="HARBI1_dom"/>
</dbReference>
<dbReference type="Proteomes" id="UP001633002">
    <property type="component" value="Unassembled WGS sequence"/>
</dbReference>
<dbReference type="AlphaFoldDB" id="A0ABD3G8H9"/>
<keyword evidence="7" id="KW-0539">Nucleus</keyword>
<feature type="domain" description="DDE Tnp4" evidence="9">
    <location>
        <begin position="385"/>
        <end position="468"/>
    </location>
</feature>
<keyword evidence="5" id="KW-0479">Metal-binding</keyword>
<reference evidence="10 11" key="1">
    <citation type="submission" date="2024-09" db="EMBL/GenBank/DDBJ databases">
        <title>Chromosome-scale assembly of Riccia sorocarpa.</title>
        <authorList>
            <person name="Paukszto L."/>
        </authorList>
    </citation>
    <scope>NUCLEOTIDE SEQUENCE [LARGE SCALE GENOMIC DNA]</scope>
    <source>
        <strain evidence="10">LP-2024</strain>
        <tissue evidence="10">Aerial parts of the thallus</tissue>
    </source>
</reference>
<evidence type="ECO:0000313" key="10">
    <source>
        <dbReference type="EMBL" id="KAL3675448.1"/>
    </source>
</evidence>
<evidence type="ECO:0000256" key="1">
    <source>
        <dbReference type="ARBA" id="ARBA00001968"/>
    </source>
</evidence>
<evidence type="ECO:0000256" key="3">
    <source>
        <dbReference type="ARBA" id="ARBA00006958"/>
    </source>
</evidence>
<dbReference type="InterPro" id="IPR045249">
    <property type="entry name" value="HARBI1-like"/>
</dbReference>
<dbReference type="EMBL" id="JBJQOH010000008">
    <property type="protein sequence ID" value="KAL3675448.1"/>
    <property type="molecule type" value="Genomic_DNA"/>
</dbReference>
<dbReference type="GO" id="GO:0004518">
    <property type="term" value="F:nuclease activity"/>
    <property type="evidence" value="ECO:0007669"/>
    <property type="project" value="UniProtKB-KW"/>
</dbReference>
<organism evidence="10 11">
    <name type="scientific">Riccia sorocarpa</name>
    <dbReference type="NCBI Taxonomy" id="122646"/>
    <lineage>
        <taxon>Eukaryota</taxon>
        <taxon>Viridiplantae</taxon>
        <taxon>Streptophyta</taxon>
        <taxon>Embryophyta</taxon>
        <taxon>Marchantiophyta</taxon>
        <taxon>Marchantiopsida</taxon>
        <taxon>Marchantiidae</taxon>
        <taxon>Marchantiales</taxon>
        <taxon>Ricciaceae</taxon>
        <taxon>Riccia</taxon>
    </lineage>
</organism>
<evidence type="ECO:0000256" key="7">
    <source>
        <dbReference type="ARBA" id="ARBA00023242"/>
    </source>
</evidence>
<accession>A0ABD3G8H9</accession>
<comment type="cofactor">
    <cofactor evidence="1">
        <name>a divalent metal cation</name>
        <dbReference type="ChEBI" id="CHEBI:60240"/>
    </cofactor>
</comment>
<evidence type="ECO:0000256" key="2">
    <source>
        <dbReference type="ARBA" id="ARBA00004123"/>
    </source>
</evidence>